<evidence type="ECO:0000259" key="1">
    <source>
        <dbReference type="Pfam" id="PF01402"/>
    </source>
</evidence>
<evidence type="ECO:0000313" key="2">
    <source>
        <dbReference type="EMBL" id="DAF63350.1"/>
    </source>
</evidence>
<dbReference type="InterPro" id="IPR013321">
    <property type="entry name" value="Arc_rbn_hlx_hlx"/>
</dbReference>
<dbReference type="Pfam" id="PF01402">
    <property type="entry name" value="RHH_1"/>
    <property type="match status" value="1"/>
</dbReference>
<name>A0A8S5TJ79_9CAUD</name>
<dbReference type="GO" id="GO:0006355">
    <property type="term" value="P:regulation of DNA-templated transcription"/>
    <property type="evidence" value="ECO:0007669"/>
    <property type="project" value="InterPro"/>
</dbReference>
<organism evidence="2">
    <name type="scientific">Siphoviridae sp. ctvI513</name>
    <dbReference type="NCBI Taxonomy" id="2827965"/>
    <lineage>
        <taxon>Viruses</taxon>
        <taxon>Duplodnaviria</taxon>
        <taxon>Heunggongvirae</taxon>
        <taxon>Uroviricota</taxon>
        <taxon>Caudoviricetes</taxon>
    </lineage>
</organism>
<protein>
    <submittedName>
        <fullName evidence="2">Antitoxin</fullName>
    </submittedName>
</protein>
<feature type="domain" description="Ribbon-helix-helix protein CopG" evidence="1">
    <location>
        <begin position="14"/>
        <end position="47"/>
    </location>
</feature>
<reference evidence="2" key="1">
    <citation type="journal article" date="2021" name="Proc. Natl. Acad. Sci. U.S.A.">
        <title>A Catalog of Tens of Thousands of Viruses from Human Metagenomes Reveals Hidden Associations with Chronic Diseases.</title>
        <authorList>
            <person name="Tisza M.J."/>
            <person name="Buck C.B."/>
        </authorList>
    </citation>
    <scope>NUCLEOTIDE SEQUENCE</scope>
    <source>
        <strain evidence="2">CtvI513</strain>
    </source>
</reference>
<sequence>MTLTNHRNGKQANVNMDTATLEKVDNYCLTLDISRSQFMRRAAAEYLQNHPLPDENKK</sequence>
<dbReference type="Gene3D" id="1.10.1220.10">
    <property type="entry name" value="Met repressor-like"/>
    <property type="match status" value="1"/>
</dbReference>
<dbReference type="InterPro" id="IPR002145">
    <property type="entry name" value="CopG"/>
</dbReference>
<accession>A0A8S5TJ79</accession>
<dbReference type="EMBL" id="BK032839">
    <property type="protein sequence ID" value="DAF63350.1"/>
    <property type="molecule type" value="Genomic_DNA"/>
</dbReference>
<proteinExistence type="predicted"/>